<proteinExistence type="predicted"/>
<sequence length="71" mass="8454">MPLEVEKQGRESSQNVVRRFTLKLRKSGILLSARKNRFFKKDQSVPLKKRSALRRLVKKEEYLKQKKLGRV</sequence>
<dbReference type="EMBL" id="PCSB01000008">
    <property type="protein sequence ID" value="PIP32034.1"/>
    <property type="molecule type" value="Genomic_DNA"/>
</dbReference>
<protein>
    <recommendedName>
        <fullName evidence="3">30S ribosomal protein S21</fullName>
    </recommendedName>
</protein>
<dbReference type="Proteomes" id="UP000230447">
    <property type="component" value="Unassembled WGS sequence"/>
</dbReference>
<evidence type="ECO:0000313" key="2">
    <source>
        <dbReference type="Proteomes" id="UP000230447"/>
    </source>
</evidence>
<accession>A0A2G9ZFU5</accession>
<dbReference type="AlphaFoldDB" id="A0A2G9ZFU5"/>
<gene>
    <name evidence="1" type="ORF">COX24_00355</name>
</gene>
<evidence type="ECO:0000313" key="1">
    <source>
        <dbReference type="EMBL" id="PIP32034.1"/>
    </source>
</evidence>
<reference evidence="1 2" key="1">
    <citation type="submission" date="2017-09" db="EMBL/GenBank/DDBJ databases">
        <title>Depth-based differentiation of microbial function through sediment-hosted aquifers and enrichment of novel symbionts in the deep terrestrial subsurface.</title>
        <authorList>
            <person name="Probst A.J."/>
            <person name="Ladd B."/>
            <person name="Jarett J.K."/>
            <person name="Geller-Mcgrath D.E."/>
            <person name="Sieber C.M."/>
            <person name="Emerson J.B."/>
            <person name="Anantharaman K."/>
            <person name="Thomas B.C."/>
            <person name="Malmstrom R."/>
            <person name="Stieglmeier M."/>
            <person name="Klingl A."/>
            <person name="Woyke T."/>
            <person name="Ryan C.M."/>
            <person name="Banfield J.F."/>
        </authorList>
    </citation>
    <scope>NUCLEOTIDE SEQUENCE [LARGE SCALE GENOMIC DNA]</scope>
    <source>
        <strain evidence="1">CG23_combo_of_CG06-09_8_20_14_all_37_87_8</strain>
    </source>
</reference>
<evidence type="ECO:0008006" key="3">
    <source>
        <dbReference type="Google" id="ProtNLM"/>
    </source>
</evidence>
<organism evidence="1 2">
    <name type="scientific">bacterium (Candidatus Gribaldobacteria) CG23_combo_of_CG06-09_8_20_14_all_37_87_8</name>
    <dbReference type="NCBI Taxonomy" id="2014278"/>
    <lineage>
        <taxon>Bacteria</taxon>
        <taxon>Candidatus Gribaldobacteria</taxon>
    </lineage>
</organism>
<comment type="caution">
    <text evidence="1">The sequence shown here is derived from an EMBL/GenBank/DDBJ whole genome shotgun (WGS) entry which is preliminary data.</text>
</comment>
<name>A0A2G9ZFU5_9BACT</name>